<reference evidence="3 4" key="1">
    <citation type="submission" date="2019-07" db="EMBL/GenBank/DDBJ databases">
        <title>Whole genome shotgun sequence of Adhaeribacter aerolatus NBRC 106133.</title>
        <authorList>
            <person name="Hosoyama A."/>
            <person name="Uohara A."/>
            <person name="Ohji S."/>
            <person name="Ichikawa N."/>
        </authorList>
    </citation>
    <scope>NUCLEOTIDE SEQUENCE [LARGE SCALE GENOMIC DNA]</scope>
    <source>
        <strain evidence="3 4">NBRC 106133</strain>
    </source>
</reference>
<dbReference type="SUPFAM" id="SSF55961">
    <property type="entry name" value="Bet v1-like"/>
    <property type="match status" value="1"/>
</dbReference>
<dbReference type="InterPro" id="IPR013538">
    <property type="entry name" value="ASHA1/2-like_C"/>
</dbReference>
<dbReference type="RefSeq" id="WP_146902003.1">
    <property type="nucleotide sequence ID" value="NZ_BJYS01000033.1"/>
</dbReference>
<comment type="similarity">
    <text evidence="1">Belongs to the AHA1 family.</text>
</comment>
<evidence type="ECO:0000256" key="1">
    <source>
        <dbReference type="ARBA" id="ARBA00006817"/>
    </source>
</evidence>
<dbReference type="InterPro" id="IPR023393">
    <property type="entry name" value="START-like_dom_sf"/>
</dbReference>
<proteinExistence type="inferred from homology"/>
<accession>A0A512B2W0</accession>
<evidence type="ECO:0000259" key="2">
    <source>
        <dbReference type="Pfam" id="PF08327"/>
    </source>
</evidence>
<keyword evidence="4" id="KW-1185">Reference proteome</keyword>
<protein>
    <submittedName>
        <fullName evidence="3">ATPase</fullName>
    </submittedName>
</protein>
<dbReference type="AlphaFoldDB" id="A0A512B2W0"/>
<organism evidence="3 4">
    <name type="scientific">Adhaeribacter aerolatus</name>
    <dbReference type="NCBI Taxonomy" id="670289"/>
    <lineage>
        <taxon>Bacteria</taxon>
        <taxon>Pseudomonadati</taxon>
        <taxon>Bacteroidota</taxon>
        <taxon>Cytophagia</taxon>
        <taxon>Cytophagales</taxon>
        <taxon>Hymenobacteraceae</taxon>
        <taxon>Adhaeribacter</taxon>
    </lineage>
</organism>
<dbReference type="Pfam" id="PF08327">
    <property type="entry name" value="AHSA1"/>
    <property type="match status" value="1"/>
</dbReference>
<evidence type="ECO:0000313" key="4">
    <source>
        <dbReference type="Proteomes" id="UP000321532"/>
    </source>
</evidence>
<dbReference type="Gene3D" id="3.30.530.20">
    <property type="match status" value="1"/>
</dbReference>
<sequence>MNAATQVIKKNIGINAPKEKVWEILTRDAYTRQWYAAFSEGAHAETDWQLGSKAVFKDNSGEGIVAKVIRHEPQEVLAVEYEGLLSGGKEVYDTPEAQAVKGGRESYYLTGQGGHTQLHVEADMGEEYLEMMAGAWDTALLKIKDLAEQNG</sequence>
<dbReference type="Proteomes" id="UP000321532">
    <property type="component" value="Unassembled WGS sequence"/>
</dbReference>
<gene>
    <name evidence="3" type="ORF">AAE02nite_39530</name>
</gene>
<dbReference type="OrthoDB" id="384974at2"/>
<dbReference type="EMBL" id="BJYS01000033">
    <property type="protein sequence ID" value="GEO06289.1"/>
    <property type="molecule type" value="Genomic_DNA"/>
</dbReference>
<feature type="domain" description="Activator of Hsp90 ATPase homologue 1/2-like C-terminal" evidence="2">
    <location>
        <begin position="15"/>
        <end position="147"/>
    </location>
</feature>
<name>A0A512B2W0_9BACT</name>
<evidence type="ECO:0000313" key="3">
    <source>
        <dbReference type="EMBL" id="GEO06289.1"/>
    </source>
</evidence>
<comment type="caution">
    <text evidence="3">The sequence shown here is derived from an EMBL/GenBank/DDBJ whole genome shotgun (WGS) entry which is preliminary data.</text>
</comment>